<evidence type="ECO:0000313" key="2">
    <source>
        <dbReference type="Proteomes" id="UP000277204"/>
    </source>
</evidence>
<dbReference type="AlphaFoldDB" id="A0A3P8AL74"/>
<reference evidence="1 2" key="1">
    <citation type="submission" date="2018-11" db="EMBL/GenBank/DDBJ databases">
        <authorList>
            <consortium name="Pathogen Informatics"/>
        </authorList>
    </citation>
    <scope>NUCLEOTIDE SEQUENCE [LARGE SCALE GENOMIC DNA]</scope>
    <source>
        <strain evidence="1 2">Zambia</strain>
    </source>
</reference>
<keyword evidence="2" id="KW-1185">Reference proteome</keyword>
<organism evidence="1 2">
    <name type="scientific">Schistosoma margrebowiei</name>
    <dbReference type="NCBI Taxonomy" id="48269"/>
    <lineage>
        <taxon>Eukaryota</taxon>
        <taxon>Metazoa</taxon>
        <taxon>Spiralia</taxon>
        <taxon>Lophotrochozoa</taxon>
        <taxon>Platyhelminthes</taxon>
        <taxon>Trematoda</taxon>
        <taxon>Digenea</taxon>
        <taxon>Strigeidida</taxon>
        <taxon>Schistosomatoidea</taxon>
        <taxon>Schistosomatidae</taxon>
        <taxon>Schistosoma</taxon>
    </lineage>
</organism>
<proteinExistence type="predicted"/>
<evidence type="ECO:0000313" key="1">
    <source>
        <dbReference type="EMBL" id="VDO97657.1"/>
    </source>
</evidence>
<name>A0A3P8AL74_9TREM</name>
<accession>A0A3P8AL74</accession>
<dbReference type="Proteomes" id="UP000277204">
    <property type="component" value="Unassembled WGS sequence"/>
</dbReference>
<sequence>MDSITIDRVPIKSQHYRSLWNNRLNGIHDYTSTSLTMRKHLIAWTGQHYGSIFDTTARRRR</sequence>
<protein>
    <submittedName>
        <fullName evidence="1">Uncharacterized protein</fullName>
    </submittedName>
</protein>
<dbReference type="EMBL" id="UZAI01007009">
    <property type="protein sequence ID" value="VDO97657.1"/>
    <property type="molecule type" value="Genomic_DNA"/>
</dbReference>
<gene>
    <name evidence="1" type="ORF">SMRZ_LOCUS11892</name>
</gene>